<sequence length="458" mass="51972">MLAHFNLETFFKFEISANFAEPDGTTPLLVYLSPNPEFAHFPPQNDITDVKVLALRGRRIFEPALSFSMALNEIYDGTAENSSSWQILNLDPANLEEFDYFTFFKQLFADQNSIKIDKDFKFVVKSPKYVQKLVKLLEKTSAETIKALIAANLRKSIKSDFDDCVKVVEKYTPLAATIVYLSSQNSTEIQQLREITLKMFEVLTDKVQTVIKPYLSNQAQKDIAKERLAKVGLSTEEPEWMQLSDAKKRFEKDYDSFELQTANPSSIVALLRFRRFGIVKQLLRLTDKNEALRNANFEFISQSTTKIGYSQIGNWINIPIAAIMRLHYSNEASFILEISNNLLKIVVPEGFRWSAYGTQRITPTHDRIPSDIIGQHQCFTVHGIANKSLTLPLALEAAYQTLATIDKSPFAETNLLWDLTHVITSKSFELSQTVLAAGFLENHGVHACEAKNVLPCYI</sequence>
<dbReference type="SUPFAM" id="SSF55486">
    <property type="entry name" value="Metalloproteases ('zincins'), catalytic domain"/>
    <property type="match status" value="1"/>
</dbReference>
<organism evidence="1 2">
    <name type="scientific">Panagrolaimus superbus</name>
    <dbReference type="NCBI Taxonomy" id="310955"/>
    <lineage>
        <taxon>Eukaryota</taxon>
        <taxon>Metazoa</taxon>
        <taxon>Ecdysozoa</taxon>
        <taxon>Nematoda</taxon>
        <taxon>Chromadorea</taxon>
        <taxon>Rhabditida</taxon>
        <taxon>Tylenchina</taxon>
        <taxon>Panagrolaimomorpha</taxon>
        <taxon>Panagrolaimoidea</taxon>
        <taxon>Panagrolaimidae</taxon>
        <taxon>Panagrolaimus</taxon>
    </lineage>
</organism>
<keyword evidence="1" id="KW-1185">Reference proteome</keyword>
<protein>
    <submittedName>
        <fullName evidence="2">Uncharacterized protein</fullName>
    </submittedName>
</protein>
<accession>A0A914Y8C0</accession>
<dbReference type="WBParaSite" id="PSU_v2.g150.t1">
    <property type="protein sequence ID" value="PSU_v2.g150.t1"/>
    <property type="gene ID" value="PSU_v2.g150"/>
</dbReference>
<dbReference type="Gene3D" id="3.40.390.10">
    <property type="entry name" value="Collagenase (Catalytic Domain)"/>
    <property type="match status" value="1"/>
</dbReference>
<dbReference type="GO" id="GO:0008237">
    <property type="term" value="F:metallopeptidase activity"/>
    <property type="evidence" value="ECO:0007669"/>
    <property type="project" value="InterPro"/>
</dbReference>
<evidence type="ECO:0000313" key="1">
    <source>
        <dbReference type="Proteomes" id="UP000887577"/>
    </source>
</evidence>
<dbReference type="InterPro" id="IPR042089">
    <property type="entry name" value="Peptidase_M13_dom_2"/>
</dbReference>
<dbReference type="InterPro" id="IPR024079">
    <property type="entry name" value="MetalloPept_cat_dom_sf"/>
</dbReference>
<dbReference type="Gene3D" id="1.10.1380.10">
    <property type="entry name" value="Neutral endopeptidase , domain2"/>
    <property type="match status" value="1"/>
</dbReference>
<dbReference type="Proteomes" id="UP000887577">
    <property type="component" value="Unplaced"/>
</dbReference>
<evidence type="ECO:0000313" key="2">
    <source>
        <dbReference type="WBParaSite" id="PSU_v2.g150.t1"/>
    </source>
</evidence>
<proteinExistence type="predicted"/>
<name>A0A914Y8C0_9BILA</name>
<reference evidence="2" key="1">
    <citation type="submission" date="2022-11" db="UniProtKB">
        <authorList>
            <consortium name="WormBaseParasite"/>
        </authorList>
    </citation>
    <scope>IDENTIFICATION</scope>
</reference>
<dbReference type="AlphaFoldDB" id="A0A914Y8C0"/>